<dbReference type="Gene3D" id="1.10.260.40">
    <property type="entry name" value="lambda repressor-like DNA-binding domains"/>
    <property type="match status" value="1"/>
</dbReference>
<evidence type="ECO:0000313" key="3">
    <source>
        <dbReference type="Proteomes" id="UP000008080"/>
    </source>
</evidence>
<dbReference type="InterPro" id="IPR001387">
    <property type="entry name" value="Cro/C1-type_HTH"/>
</dbReference>
<dbReference type="eggNOG" id="COG1396">
    <property type="taxonomic scope" value="Bacteria"/>
</dbReference>
<dbReference type="HOGENOM" id="CLU_176210_0_0_7"/>
<dbReference type="SUPFAM" id="SSF47413">
    <property type="entry name" value="lambda repressor-like DNA-binding domains"/>
    <property type="match status" value="1"/>
</dbReference>
<evidence type="ECO:0000313" key="2">
    <source>
        <dbReference type="EMBL" id="CAE79190.1"/>
    </source>
</evidence>
<dbReference type="AlphaFoldDB" id="Q6MNG2"/>
<organism evidence="2 3">
    <name type="scientific">Bdellovibrio bacteriovorus (strain ATCC 15356 / DSM 50701 / NCIMB 9529 / HD100)</name>
    <dbReference type="NCBI Taxonomy" id="264462"/>
    <lineage>
        <taxon>Bacteria</taxon>
        <taxon>Pseudomonadati</taxon>
        <taxon>Bdellovibrionota</taxon>
        <taxon>Bdellovibrionia</taxon>
        <taxon>Bdellovibrionales</taxon>
        <taxon>Pseudobdellovibrionaceae</taxon>
        <taxon>Bdellovibrio</taxon>
    </lineage>
</organism>
<dbReference type="SMART" id="SM00530">
    <property type="entry name" value="HTH_XRE"/>
    <property type="match status" value="1"/>
</dbReference>
<dbReference type="EMBL" id="BX842649">
    <property type="protein sequence ID" value="CAE79190.1"/>
    <property type="molecule type" value="Genomic_DNA"/>
</dbReference>
<keyword evidence="3" id="KW-1185">Reference proteome</keyword>
<name>Q6MNG2_BDEBA</name>
<sequence length="103" mass="11347">MSTKKSDAIKFLDKIIGEPVSFGATLQAIRLSDEMTQAEMAKKLGITNAHLSQLERGHKFVSPERALSFAKKLGYPPKVFISLSLQDQLQRAGIKFKVSLEAA</sequence>
<dbReference type="Pfam" id="PF01381">
    <property type="entry name" value="HTH_3"/>
    <property type="match status" value="1"/>
</dbReference>
<protein>
    <recommendedName>
        <fullName evidence="1">HTH cro/C1-type domain-containing protein</fullName>
    </recommendedName>
</protein>
<dbReference type="GeneID" id="93012315"/>
<dbReference type="Proteomes" id="UP000008080">
    <property type="component" value="Chromosome"/>
</dbReference>
<dbReference type="PROSITE" id="PS50943">
    <property type="entry name" value="HTH_CROC1"/>
    <property type="match status" value="1"/>
</dbReference>
<dbReference type="CDD" id="cd00093">
    <property type="entry name" value="HTH_XRE"/>
    <property type="match status" value="1"/>
</dbReference>
<gene>
    <name evidence="2" type="ordered locus">Bd1294</name>
</gene>
<accession>Q6MNG2</accession>
<dbReference type="InterPro" id="IPR010982">
    <property type="entry name" value="Lambda_DNA-bd_dom_sf"/>
</dbReference>
<dbReference type="GO" id="GO:0003677">
    <property type="term" value="F:DNA binding"/>
    <property type="evidence" value="ECO:0007669"/>
    <property type="project" value="InterPro"/>
</dbReference>
<proteinExistence type="predicted"/>
<feature type="domain" description="HTH cro/C1-type" evidence="1">
    <location>
        <begin position="26"/>
        <end position="80"/>
    </location>
</feature>
<dbReference type="KEGG" id="bba:Bd1294"/>
<reference evidence="2 3" key="1">
    <citation type="journal article" date="2004" name="Science">
        <title>A predator unmasked: life cycle of Bdellovibrio bacteriovorus from a genomic perspective.</title>
        <authorList>
            <person name="Rendulic S."/>
            <person name="Jagtap P."/>
            <person name="Rosinus A."/>
            <person name="Eppinger M."/>
            <person name="Baar C."/>
            <person name="Lanz C."/>
            <person name="Keller H."/>
            <person name="Lambert C."/>
            <person name="Evans K.J."/>
            <person name="Goesmann A."/>
            <person name="Meyer F."/>
            <person name="Sockett R.E."/>
            <person name="Schuster S.C."/>
        </authorList>
    </citation>
    <scope>NUCLEOTIDE SEQUENCE [LARGE SCALE GENOMIC DNA]</scope>
    <source>
        <strain evidence="3">ATCC 15356 / DSM 50701 / NCIMB 9529 / HD100</strain>
    </source>
</reference>
<dbReference type="RefSeq" id="WP_011163792.1">
    <property type="nucleotide sequence ID" value="NC_005363.1"/>
</dbReference>
<dbReference type="STRING" id="264462.Bd1294"/>
<evidence type="ECO:0000259" key="1">
    <source>
        <dbReference type="PROSITE" id="PS50943"/>
    </source>
</evidence>